<dbReference type="Gene3D" id="1.10.510.10">
    <property type="entry name" value="Transferase(Phosphotransferase) domain 1"/>
    <property type="match status" value="1"/>
</dbReference>
<dbReference type="InterPro" id="IPR008271">
    <property type="entry name" value="Ser/Thr_kinase_AS"/>
</dbReference>
<name>A0A9R0QX13_TRITD</name>
<evidence type="ECO:0000256" key="5">
    <source>
        <dbReference type="ARBA" id="ARBA00022777"/>
    </source>
</evidence>
<dbReference type="CDD" id="cd21037">
    <property type="entry name" value="MLKL_NTD"/>
    <property type="match status" value="1"/>
</dbReference>
<organism evidence="11 12">
    <name type="scientific">Triticum turgidum subsp. durum</name>
    <name type="common">Durum wheat</name>
    <name type="synonym">Triticum durum</name>
    <dbReference type="NCBI Taxonomy" id="4567"/>
    <lineage>
        <taxon>Eukaryota</taxon>
        <taxon>Viridiplantae</taxon>
        <taxon>Streptophyta</taxon>
        <taxon>Embryophyta</taxon>
        <taxon>Tracheophyta</taxon>
        <taxon>Spermatophyta</taxon>
        <taxon>Magnoliopsida</taxon>
        <taxon>Liliopsida</taxon>
        <taxon>Poales</taxon>
        <taxon>Poaceae</taxon>
        <taxon>BOP clade</taxon>
        <taxon>Pooideae</taxon>
        <taxon>Triticodae</taxon>
        <taxon>Triticeae</taxon>
        <taxon>Triticinae</taxon>
        <taxon>Triticum</taxon>
    </lineage>
</organism>
<reference evidence="11 12" key="1">
    <citation type="submission" date="2017-09" db="EMBL/GenBank/DDBJ databases">
        <authorList>
            <consortium name="International Durum Wheat Genome Sequencing Consortium (IDWGSC)"/>
            <person name="Milanesi L."/>
        </authorList>
    </citation>
    <scope>NUCLEOTIDE SEQUENCE [LARGE SCALE GENOMIC DNA]</scope>
    <source>
        <strain evidence="12">cv. Svevo</strain>
    </source>
</reference>
<proteinExistence type="predicted"/>
<dbReference type="GO" id="GO:0007166">
    <property type="term" value="P:cell surface receptor signaling pathway"/>
    <property type="evidence" value="ECO:0007669"/>
    <property type="project" value="InterPro"/>
</dbReference>
<dbReference type="InterPro" id="IPR036537">
    <property type="entry name" value="Adaptor_Cbl_N_dom_sf"/>
</dbReference>
<dbReference type="InterPro" id="IPR059179">
    <property type="entry name" value="MLKL-like_MCAfunc"/>
</dbReference>
<evidence type="ECO:0000256" key="3">
    <source>
        <dbReference type="ARBA" id="ARBA00022692"/>
    </source>
</evidence>
<dbReference type="PROSITE" id="PS00108">
    <property type="entry name" value="PROTEIN_KINASE_ST"/>
    <property type="match status" value="1"/>
</dbReference>
<dbReference type="AlphaFoldDB" id="A0A9R0QX13"/>
<dbReference type="FunFam" id="1.10.510.10:FF:000384">
    <property type="entry name" value="G-type lectin S-receptor-like serine/threonine-protein kinase"/>
    <property type="match status" value="1"/>
</dbReference>
<dbReference type="PANTHER" id="PTHR27006:SF627">
    <property type="entry name" value="PROTEIN KINASE DOMAIN-CONTAINING PROTEIN"/>
    <property type="match status" value="1"/>
</dbReference>
<dbReference type="Gene3D" id="1.20.930.20">
    <property type="entry name" value="Adaptor protein Cbl, N-terminal domain"/>
    <property type="match status" value="1"/>
</dbReference>
<keyword evidence="8" id="KW-0472">Membrane</keyword>
<dbReference type="FunFam" id="1.20.930.20:FF:000003">
    <property type="entry name" value="DNA mismatch repair protein MLH1"/>
    <property type="match status" value="1"/>
</dbReference>
<feature type="domain" description="Protein kinase" evidence="10">
    <location>
        <begin position="231"/>
        <end position="503"/>
    </location>
</feature>
<dbReference type="EMBL" id="LT934112">
    <property type="protein sequence ID" value="VAH18334.1"/>
    <property type="molecule type" value="Genomic_DNA"/>
</dbReference>
<dbReference type="GO" id="GO:0016020">
    <property type="term" value="C:membrane"/>
    <property type="evidence" value="ECO:0007669"/>
    <property type="project" value="UniProtKB-SubCell"/>
</dbReference>
<dbReference type="SUPFAM" id="SSF56112">
    <property type="entry name" value="Protein kinase-like (PK-like)"/>
    <property type="match status" value="1"/>
</dbReference>
<keyword evidence="6 9" id="KW-0067">ATP-binding</keyword>
<gene>
    <name evidence="11" type="ORF">TRITD_1Bv1G136290</name>
</gene>
<dbReference type="PANTHER" id="PTHR27006">
    <property type="entry name" value="PROMASTIGOTE SURFACE ANTIGEN PROTEIN PSA"/>
    <property type="match status" value="1"/>
</dbReference>
<evidence type="ECO:0000259" key="10">
    <source>
        <dbReference type="PROSITE" id="PS50011"/>
    </source>
</evidence>
<keyword evidence="5" id="KW-0418">Kinase</keyword>
<accession>A0A9R0QX13</accession>
<keyword evidence="12" id="KW-1185">Reference proteome</keyword>
<dbReference type="InterPro" id="IPR017441">
    <property type="entry name" value="Protein_kinase_ATP_BS"/>
</dbReference>
<sequence length="559" mass="62098">MASAWDSPSSSLWGALGQASTMAQLVGVDALGLVSMVVQAALVARRHRDACMRLAQHVELVGGLLGELELEDLMRREATRRPLEQLGSALRRCYALVTACQDCGYLRRLFLGARMADELRAAQHEIDMFIRLIPLIALLDNSTADSRRVKAHEGVLTVVTDSSNRHIRLPNKVATELCDIGEQPFVGKVDLREQNIVDIEELVELCTRMEEACAGFTRFDFCQILDATENFSEKMIIGWGGFGRVYKGLPGGLNVAIKRADEHAAMVEVNSELQLAKLQHANVIRLLGWCIHGKERILVYEFMQNGSLDRYLCDRTKGPLLNWSKRFKIITGLTEGIIYLHKHSMFWLVHRDLKPHNVLLDCNMLPKIADFGSARALSSDVAEERTGRVMGTSGYKAPEYASRGVYSMKTDVFSFGVLVLVIISGRKNTILDKRGDTVGDLVRDAWHMWKDQRLHELVDPLLGVGYEVAEITKCTQVALLCAQEDPADRPTMTDVAAMLNPECISLPMEPKQPTALIHGCTERDTTSTYVGQSSRTMDITITSSAPMSTSVRIILGPEV</sequence>
<dbReference type="GO" id="GO:0005524">
    <property type="term" value="F:ATP binding"/>
    <property type="evidence" value="ECO:0007669"/>
    <property type="project" value="UniProtKB-UniRule"/>
</dbReference>
<keyword evidence="3" id="KW-0812">Transmembrane</keyword>
<comment type="subcellular location">
    <subcellularLocation>
        <location evidence="1">Membrane</location>
        <topology evidence="1">Single-pass membrane protein</topology>
    </subcellularLocation>
</comment>
<evidence type="ECO:0000313" key="11">
    <source>
        <dbReference type="EMBL" id="VAH18334.1"/>
    </source>
</evidence>
<dbReference type="SMART" id="SM00220">
    <property type="entry name" value="S_TKc"/>
    <property type="match status" value="1"/>
</dbReference>
<dbReference type="Gramene" id="TRITD1Bv1G136290.9">
    <property type="protein sequence ID" value="TRITD1Bv1G136290.9"/>
    <property type="gene ID" value="TRITD1Bv1G136290"/>
</dbReference>
<keyword evidence="4 9" id="KW-0547">Nucleotide-binding</keyword>
<dbReference type="InterPro" id="IPR011009">
    <property type="entry name" value="Kinase-like_dom_sf"/>
</dbReference>
<keyword evidence="7" id="KW-1133">Transmembrane helix</keyword>
<dbReference type="PROSITE" id="PS00107">
    <property type="entry name" value="PROTEIN_KINASE_ATP"/>
    <property type="match status" value="1"/>
</dbReference>
<dbReference type="GO" id="GO:0005262">
    <property type="term" value="F:calcium channel activity"/>
    <property type="evidence" value="ECO:0007669"/>
    <property type="project" value="UniProtKB-ARBA"/>
</dbReference>
<evidence type="ECO:0000256" key="9">
    <source>
        <dbReference type="PROSITE-ProRule" id="PRU10141"/>
    </source>
</evidence>
<evidence type="ECO:0000256" key="8">
    <source>
        <dbReference type="ARBA" id="ARBA00023136"/>
    </source>
</evidence>
<keyword evidence="2" id="KW-0808">Transferase</keyword>
<dbReference type="GO" id="GO:0004672">
    <property type="term" value="F:protein kinase activity"/>
    <property type="evidence" value="ECO:0007669"/>
    <property type="project" value="InterPro"/>
</dbReference>
<evidence type="ECO:0000256" key="1">
    <source>
        <dbReference type="ARBA" id="ARBA00004167"/>
    </source>
</evidence>
<evidence type="ECO:0000256" key="2">
    <source>
        <dbReference type="ARBA" id="ARBA00022679"/>
    </source>
</evidence>
<dbReference type="Proteomes" id="UP000324705">
    <property type="component" value="Chromosome 1B"/>
</dbReference>
<evidence type="ECO:0000313" key="12">
    <source>
        <dbReference type="Proteomes" id="UP000324705"/>
    </source>
</evidence>
<evidence type="ECO:0000256" key="7">
    <source>
        <dbReference type="ARBA" id="ARBA00022989"/>
    </source>
</evidence>
<dbReference type="Gene3D" id="3.30.200.20">
    <property type="entry name" value="Phosphorylase Kinase, domain 1"/>
    <property type="match status" value="1"/>
</dbReference>
<dbReference type="InterPro" id="IPR045766">
    <property type="entry name" value="MCAfunc"/>
</dbReference>
<protein>
    <recommendedName>
        <fullName evidence="10">Protein kinase domain-containing protein</fullName>
    </recommendedName>
</protein>
<evidence type="ECO:0000256" key="4">
    <source>
        <dbReference type="ARBA" id="ARBA00022741"/>
    </source>
</evidence>
<dbReference type="Pfam" id="PF19584">
    <property type="entry name" value="MCAfunc"/>
    <property type="match status" value="1"/>
</dbReference>
<feature type="binding site" evidence="9">
    <location>
        <position position="258"/>
    </location>
    <ligand>
        <name>ATP</name>
        <dbReference type="ChEBI" id="CHEBI:30616"/>
    </ligand>
</feature>
<dbReference type="PROSITE" id="PS50011">
    <property type="entry name" value="PROTEIN_KINASE_DOM"/>
    <property type="match status" value="1"/>
</dbReference>
<dbReference type="Pfam" id="PF00069">
    <property type="entry name" value="Pkinase"/>
    <property type="match status" value="1"/>
</dbReference>
<dbReference type="InterPro" id="IPR000719">
    <property type="entry name" value="Prot_kinase_dom"/>
</dbReference>
<evidence type="ECO:0000256" key="6">
    <source>
        <dbReference type="ARBA" id="ARBA00022840"/>
    </source>
</evidence>